<keyword evidence="6 16" id="KW-0812">Transmembrane</keyword>
<dbReference type="InterPro" id="IPR013083">
    <property type="entry name" value="Znf_RING/FYVE/PHD"/>
</dbReference>
<evidence type="ECO:0000256" key="8">
    <source>
        <dbReference type="ARBA" id="ARBA00022771"/>
    </source>
</evidence>
<dbReference type="PANTHER" id="PTHR47035:SF3">
    <property type="entry name" value="OS11G0150450 PROTEIN"/>
    <property type="match status" value="1"/>
</dbReference>
<dbReference type="Proteomes" id="UP001190926">
    <property type="component" value="Unassembled WGS sequence"/>
</dbReference>
<evidence type="ECO:0000256" key="4">
    <source>
        <dbReference type="ARBA" id="ARBA00012483"/>
    </source>
</evidence>
<evidence type="ECO:0000256" key="12">
    <source>
        <dbReference type="ARBA" id="ARBA00023136"/>
    </source>
</evidence>
<dbReference type="FunFam" id="3.30.40.10:FF:000187">
    <property type="entry name" value="E3 ubiquitin-protein ligase ATL6"/>
    <property type="match status" value="1"/>
</dbReference>
<keyword evidence="11 16" id="KW-1133">Transmembrane helix</keyword>
<evidence type="ECO:0000256" key="1">
    <source>
        <dbReference type="ARBA" id="ARBA00000900"/>
    </source>
</evidence>
<evidence type="ECO:0000256" key="7">
    <source>
        <dbReference type="ARBA" id="ARBA00022723"/>
    </source>
</evidence>
<dbReference type="InterPro" id="IPR001841">
    <property type="entry name" value="Znf_RING"/>
</dbReference>
<evidence type="ECO:0000256" key="3">
    <source>
        <dbReference type="ARBA" id="ARBA00004906"/>
    </source>
</evidence>
<keyword evidence="5" id="KW-0808">Transferase</keyword>
<evidence type="ECO:0000313" key="18">
    <source>
        <dbReference type="EMBL" id="KAH6829638.1"/>
    </source>
</evidence>
<evidence type="ECO:0000256" key="5">
    <source>
        <dbReference type="ARBA" id="ARBA00022679"/>
    </source>
</evidence>
<feature type="compositionally biased region" description="Basic and acidic residues" evidence="15">
    <location>
        <begin position="209"/>
        <end position="229"/>
    </location>
</feature>
<dbReference type="AlphaFoldDB" id="A0AAD4JAP6"/>
<evidence type="ECO:0000256" key="15">
    <source>
        <dbReference type="SAM" id="MobiDB-lite"/>
    </source>
</evidence>
<evidence type="ECO:0000256" key="6">
    <source>
        <dbReference type="ARBA" id="ARBA00022692"/>
    </source>
</evidence>
<comment type="similarity">
    <text evidence="13">Belongs to the RING-type zinc finger family. ATL subfamily.</text>
</comment>
<protein>
    <recommendedName>
        <fullName evidence="4">RING-type E3 ubiquitin transferase</fullName>
        <ecNumber evidence="4">2.3.2.27</ecNumber>
    </recommendedName>
</protein>
<organism evidence="18 19">
    <name type="scientific">Perilla frutescens var. hirtella</name>
    <name type="common">Perilla citriodora</name>
    <name type="synonym">Perilla setoyensis</name>
    <dbReference type="NCBI Taxonomy" id="608512"/>
    <lineage>
        <taxon>Eukaryota</taxon>
        <taxon>Viridiplantae</taxon>
        <taxon>Streptophyta</taxon>
        <taxon>Embryophyta</taxon>
        <taxon>Tracheophyta</taxon>
        <taxon>Spermatophyta</taxon>
        <taxon>Magnoliopsida</taxon>
        <taxon>eudicotyledons</taxon>
        <taxon>Gunneridae</taxon>
        <taxon>Pentapetalae</taxon>
        <taxon>asterids</taxon>
        <taxon>lamiids</taxon>
        <taxon>Lamiales</taxon>
        <taxon>Lamiaceae</taxon>
        <taxon>Nepetoideae</taxon>
        <taxon>Elsholtzieae</taxon>
        <taxon>Perilla</taxon>
    </lineage>
</organism>
<comment type="subcellular location">
    <subcellularLocation>
        <location evidence="2">Membrane</location>
        <topology evidence="2">Single-pass membrane protein</topology>
    </subcellularLocation>
</comment>
<reference evidence="18 19" key="1">
    <citation type="journal article" date="2021" name="Nat. Commun.">
        <title>Incipient diploidization of the medicinal plant Perilla within 10,000 years.</title>
        <authorList>
            <person name="Zhang Y."/>
            <person name="Shen Q."/>
            <person name="Leng L."/>
            <person name="Zhang D."/>
            <person name="Chen S."/>
            <person name="Shi Y."/>
            <person name="Ning Z."/>
            <person name="Chen S."/>
        </authorList>
    </citation>
    <scope>NUCLEOTIDE SEQUENCE [LARGE SCALE GENOMIC DNA]</scope>
    <source>
        <strain evidence="19">cv. PC099</strain>
    </source>
</reference>
<dbReference type="GO" id="GO:0016020">
    <property type="term" value="C:membrane"/>
    <property type="evidence" value="ECO:0007669"/>
    <property type="project" value="UniProtKB-SubCell"/>
</dbReference>
<keyword evidence="7" id="KW-0479">Metal-binding</keyword>
<dbReference type="GO" id="GO:0008270">
    <property type="term" value="F:zinc ion binding"/>
    <property type="evidence" value="ECO:0007669"/>
    <property type="project" value="UniProtKB-KW"/>
</dbReference>
<feature type="domain" description="RING-type" evidence="17">
    <location>
        <begin position="87"/>
        <end position="129"/>
    </location>
</feature>
<feature type="transmembrane region" description="Helical" evidence="16">
    <location>
        <begin position="6"/>
        <end position="31"/>
    </location>
</feature>
<evidence type="ECO:0000313" key="19">
    <source>
        <dbReference type="Proteomes" id="UP001190926"/>
    </source>
</evidence>
<proteinExistence type="inferred from homology"/>
<feature type="compositionally biased region" description="Basic and acidic residues" evidence="15">
    <location>
        <begin position="186"/>
        <end position="198"/>
    </location>
</feature>
<dbReference type="InterPro" id="IPR053070">
    <property type="entry name" value="RING-type_E3_ubiquitin-ligase"/>
</dbReference>
<dbReference type="SMART" id="SM00184">
    <property type="entry name" value="RING"/>
    <property type="match status" value="1"/>
</dbReference>
<dbReference type="PROSITE" id="PS50089">
    <property type="entry name" value="ZF_RING_2"/>
    <property type="match status" value="1"/>
</dbReference>
<evidence type="ECO:0000256" key="2">
    <source>
        <dbReference type="ARBA" id="ARBA00004167"/>
    </source>
</evidence>
<dbReference type="Gene3D" id="3.30.40.10">
    <property type="entry name" value="Zinc/RING finger domain, C3HC4 (zinc finger)"/>
    <property type="match status" value="1"/>
</dbReference>
<sequence>MISSGINLVMTVIGFTVSTMFIVFVCTRLICARIQLNASRRSFARASGSDLSVLERGLHGIEPLVVSNFPTRKYRELCLASKENAQCSVCLSDYHEEDTLRFLPLCGHSFHAGCIDIWLQQHATCPVCRVSLRELPERKWFMQPMFSSAIRSQYTTQSVSAHYCHCMANGHRRSPLSHNNQPTDHPTQDGHCRPDEAAVHFGGANPISTDHDGTTKESENRKVETPSSR</sequence>
<evidence type="ECO:0000256" key="16">
    <source>
        <dbReference type="SAM" id="Phobius"/>
    </source>
</evidence>
<dbReference type="GO" id="GO:0061630">
    <property type="term" value="F:ubiquitin protein ligase activity"/>
    <property type="evidence" value="ECO:0007669"/>
    <property type="project" value="UniProtKB-EC"/>
</dbReference>
<name>A0AAD4JAP6_PERFH</name>
<dbReference type="SUPFAM" id="SSF57850">
    <property type="entry name" value="RING/U-box"/>
    <property type="match status" value="1"/>
</dbReference>
<keyword evidence="9" id="KW-0833">Ubl conjugation pathway</keyword>
<keyword evidence="19" id="KW-1185">Reference proteome</keyword>
<evidence type="ECO:0000256" key="13">
    <source>
        <dbReference type="ARBA" id="ARBA00024209"/>
    </source>
</evidence>
<comment type="caution">
    <text evidence="18">The sequence shown here is derived from an EMBL/GenBank/DDBJ whole genome shotgun (WGS) entry which is preliminary data.</text>
</comment>
<dbReference type="EC" id="2.3.2.27" evidence="4"/>
<evidence type="ECO:0000256" key="9">
    <source>
        <dbReference type="ARBA" id="ARBA00022786"/>
    </source>
</evidence>
<keyword evidence="12 16" id="KW-0472">Membrane</keyword>
<keyword evidence="10" id="KW-0862">Zinc</keyword>
<evidence type="ECO:0000259" key="17">
    <source>
        <dbReference type="PROSITE" id="PS50089"/>
    </source>
</evidence>
<dbReference type="EMBL" id="SDAM02000106">
    <property type="protein sequence ID" value="KAH6829638.1"/>
    <property type="molecule type" value="Genomic_DNA"/>
</dbReference>
<feature type="compositionally biased region" description="Polar residues" evidence="15">
    <location>
        <begin position="176"/>
        <end position="185"/>
    </location>
</feature>
<accession>A0AAD4JAP6</accession>
<feature type="region of interest" description="Disordered" evidence="15">
    <location>
        <begin position="174"/>
        <end position="229"/>
    </location>
</feature>
<evidence type="ECO:0000256" key="14">
    <source>
        <dbReference type="PROSITE-ProRule" id="PRU00175"/>
    </source>
</evidence>
<keyword evidence="8 14" id="KW-0863">Zinc-finger</keyword>
<dbReference type="Pfam" id="PF13639">
    <property type="entry name" value="zf-RING_2"/>
    <property type="match status" value="1"/>
</dbReference>
<gene>
    <name evidence="18" type="ORF">C2S53_011417</name>
</gene>
<comment type="catalytic activity">
    <reaction evidence="1">
        <text>S-ubiquitinyl-[E2 ubiquitin-conjugating enzyme]-L-cysteine + [acceptor protein]-L-lysine = [E2 ubiquitin-conjugating enzyme]-L-cysteine + N(6)-ubiquitinyl-[acceptor protein]-L-lysine.</text>
        <dbReference type="EC" id="2.3.2.27"/>
    </reaction>
</comment>
<evidence type="ECO:0000256" key="10">
    <source>
        <dbReference type="ARBA" id="ARBA00022833"/>
    </source>
</evidence>
<evidence type="ECO:0000256" key="11">
    <source>
        <dbReference type="ARBA" id="ARBA00022989"/>
    </source>
</evidence>
<dbReference type="CDD" id="cd16461">
    <property type="entry name" value="RING-H2_EL5-like"/>
    <property type="match status" value="1"/>
</dbReference>
<dbReference type="PANTHER" id="PTHR47035">
    <property type="entry name" value="OS11G0150450 PROTEIN"/>
    <property type="match status" value="1"/>
</dbReference>
<comment type="pathway">
    <text evidence="3">Protein modification; protein ubiquitination.</text>
</comment>